<feature type="transmembrane region" description="Helical" evidence="1">
    <location>
        <begin position="488"/>
        <end position="507"/>
    </location>
</feature>
<protein>
    <submittedName>
        <fullName evidence="3">Cardiolipin synthase B</fullName>
    </submittedName>
</protein>
<organism evidence="3 4">
    <name type="scientific">Vitreoscilla massiliensis</name>
    <dbReference type="NCBI Taxonomy" id="1689272"/>
    <lineage>
        <taxon>Bacteria</taxon>
        <taxon>Pseudomonadati</taxon>
        <taxon>Pseudomonadota</taxon>
        <taxon>Betaproteobacteria</taxon>
        <taxon>Neisseriales</taxon>
        <taxon>Neisseriaceae</taxon>
        <taxon>Vitreoscilla</taxon>
    </lineage>
</organism>
<keyword evidence="1" id="KW-1133">Transmembrane helix</keyword>
<dbReference type="InterPro" id="IPR001736">
    <property type="entry name" value="PLipase_D/transphosphatidylase"/>
</dbReference>
<dbReference type="RefSeq" id="WP_082625743.1">
    <property type="nucleotide sequence ID" value="NZ_CABKVG010000010.1"/>
</dbReference>
<keyword evidence="4" id="KW-1185">Reference proteome</keyword>
<dbReference type="CDD" id="cd09110">
    <property type="entry name" value="PLDc_CLS_1"/>
    <property type="match status" value="1"/>
</dbReference>
<dbReference type="PANTHER" id="PTHR21248:SF22">
    <property type="entry name" value="PHOSPHOLIPASE D"/>
    <property type="match status" value="1"/>
</dbReference>
<gene>
    <name evidence="3" type="ORF">LVJ82_15360</name>
</gene>
<dbReference type="EMBL" id="CP091511">
    <property type="protein sequence ID" value="UOO88817.1"/>
    <property type="molecule type" value="Genomic_DNA"/>
</dbReference>
<dbReference type="SUPFAM" id="SSF56024">
    <property type="entry name" value="Phospholipase D/nuclease"/>
    <property type="match status" value="2"/>
</dbReference>
<dbReference type="InterPro" id="IPR025202">
    <property type="entry name" value="PLD-like_dom"/>
</dbReference>
<sequence>MTLPQSDNPKPATDSCRPDGFLSERISDKAEHVFARSSSAQLTTDNHITCLLDSRENFPAWLTALQHAEHSICIEMYIFATDAFGQQVREVLLERLAHGVQVFVIYDWVGSIGAHCKRFFQPLIKAGAKVHAYNKLGLTTGLSLLGRNHRKSFTIDQKVAFVSGLCISSQWDGNAKQGISPWRDTGLMLQGPIVQDVLNAFLDTWVSMGLTQPDILLQAAPTDDQTQVDDYAADIAAHNDAEMGKPKSFANARLVATTASNANMMRLDLLAVSMARKTLWITDAYFMPTRMYVQGLINAAKDGVDVRILVPSTSDIRWIGAVSRTQYRTLLEAGVRVFEWNGSMIHAKMSVVDGVWARVGSTNLNFSSWFANRELDVAIEDGPTVAYLEQCYLHDLANSTEVVLDEKSQARLVAERERNHYKQTLKSGLNRTQRQKALQKMAQISGALDSMLHGSRVIDTNEAWAYLSIGLALLVFAVLLYFLPQLLLWPVLFLLVVGGGAATVHACKRLYQLRQTSLSNSNNPSKQ</sequence>
<reference evidence="3 4" key="1">
    <citation type="journal article" date="2022" name="Res Sq">
        <title>Evolution of multicellular longitudinally dividing oral cavity symbionts (Neisseriaceae).</title>
        <authorList>
            <person name="Nyongesa S."/>
            <person name="Weber P."/>
            <person name="Bernet E."/>
            <person name="Pullido F."/>
            <person name="Nieckarz M."/>
            <person name="Delaby M."/>
            <person name="Nieves C."/>
            <person name="Viehboeck T."/>
            <person name="Krause N."/>
            <person name="Rivera-Millot A."/>
            <person name="Nakamura A."/>
            <person name="Vischer N."/>
            <person name="VanNieuwenhze M."/>
            <person name="Brun Y."/>
            <person name="Cava F."/>
            <person name="Bulgheresi S."/>
            <person name="Veyrier F."/>
        </authorList>
    </citation>
    <scope>NUCLEOTIDE SEQUENCE [LARGE SCALE GENOMIC DNA]</scope>
    <source>
        <strain evidence="3 4">SN4</strain>
    </source>
</reference>
<name>A0ABY4DZT9_9NEIS</name>
<evidence type="ECO:0000313" key="4">
    <source>
        <dbReference type="Proteomes" id="UP000832011"/>
    </source>
</evidence>
<dbReference type="Pfam" id="PF13091">
    <property type="entry name" value="PLDc_2"/>
    <property type="match status" value="2"/>
</dbReference>
<evidence type="ECO:0000259" key="2">
    <source>
        <dbReference type="PROSITE" id="PS50035"/>
    </source>
</evidence>
<evidence type="ECO:0000313" key="3">
    <source>
        <dbReference type="EMBL" id="UOO88817.1"/>
    </source>
</evidence>
<keyword evidence="1" id="KW-0812">Transmembrane</keyword>
<dbReference type="Proteomes" id="UP000832011">
    <property type="component" value="Chromosome"/>
</dbReference>
<accession>A0ABY4DZT9</accession>
<keyword evidence="1" id="KW-0472">Membrane</keyword>
<dbReference type="PROSITE" id="PS50035">
    <property type="entry name" value="PLD"/>
    <property type="match status" value="1"/>
</dbReference>
<feature type="domain" description="PLD phosphodiesterase" evidence="2">
    <location>
        <begin position="341"/>
        <end position="368"/>
    </location>
</feature>
<dbReference type="SMART" id="SM00155">
    <property type="entry name" value="PLDc"/>
    <property type="match status" value="2"/>
</dbReference>
<feature type="transmembrane region" description="Helical" evidence="1">
    <location>
        <begin position="463"/>
        <end position="482"/>
    </location>
</feature>
<proteinExistence type="predicted"/>
<dbReference type="PANTHER" id="PTHR21248">
    <property type="entry name" value="CARDIOLIPIN SYNTHASE"/>
    <property type="match status" value="1"/>
</dbReference>
<dbReference type="CDD" id="cd09159">
    <property type="entry name" value="PLDc_ybhO_like_2"/>
    <property type="match status" value="1"/>
</dbReference>
<evidence type="ECO:0000256" key="1">
    <source>
        <dbReference type="SAM" id="Phobius"/>
    </source>
</evidence>
<dbReference type="Gene3D" id="3.30.870.10">
    <property type="entry name" value="Endonuclease Chain A"/>
    <property type="match status" value="2"/>
</dbReference>